<evidence type="ECO:0000313" key="3">
    <source>
        <dbReference type="Proteomes" id="UP001149079"/>
    </source>
</evidence>
<comment type="caution">
    <text evidence="2">The sequence shown here is derived from an EMBL/GenBank/DDBJ whole genome shotgun (WGS) entry which is preliminary data.</text>
</comment>
<reference evidence="2" key="2">
    <citation type="journal article" date="2023" name="IMA Fungus">
        <title>Comparative genomic study of the Penicillium genus elucidates a diverse pangenome and 15 lateral gene transfer events.</title>
        <authorList>
            <person name="Petersen C."/>
            <person name="Sorensen T."/>
            <person name="Nielsen M.R."/>
            <person name="Sondergaard T.E."/>
            <person name="Sorensen J.L."/>
            <person name="Fitzpatrick D.A."/>
            <person name="Frisvad J.C."/>
            <person name="Nielsen K.L."/>
        </authorList>
    </citation>
    <scope>NUCLEOTIDE SEQUENCE</scope>
    <source>
        <strain evidence="2">IBT 22155</strain>
    </source>
</reference>
<feature type="compositionally biased region" description="Low complexity" evidence="1">
    <location>
        <begin position="16"/>
        <end position="30"/>
    </location>
</feature>
<sequence>MHDIDVQATGLSQEARQGPRPSGISSGRPSDLAGRITAGGDVHRQSVRYAKGKLWCKVVHAANLASHSREEVEEFGKCILDD</sequence>
<dbReference type="AlphaFoldDB" id="A0A9W9L8Y0"/>
<dbReference type="GeneID" id="81402014"/>
<dbReference type="EMBL" id="JAPQKL010000002">
    <property type="protein sequence ID" value="KAJ5143313.1"/>
    <property type="molecule type" value="Genomic_DNA"/>
</dbReference>
<gene>
    <name evidence="2" type="ORF">N7515_002100</name>
</gene>
<protein>
    <submittedName>
        <fullName evidence="2">Uncharacterized protein</fullName>
    </submittedName>
</protein>
<evidence type="ECO:0000313" key="2">
    <source>
        <dbReference type="EMBL" id="KAJ5143313.1"/>
    </source>
</evidence>
<feature type="region of interest" description="Disordered" evidence="1">
    <location>
        <begin position="1"/>
        <end position="39"/>
    </location>
</feature>
<proteinExistence type="predicted"/>
<name>A0A9W9L8Y0_9EURO</name>
<organism evidence="2 3">
    <name type="scientific">Penicillium bovifimosum</name>
    <dbReference type="NCBI Taxonomy" id="126998"/>
    <lineage>
        <taxon>Eukaryota</taxon>
        <taxon>Fungi</taxon>
        <taxon>Dikarya</taxon>
        <taxon>Ascomycota</taxon>
        <taxon>Pezizomycotina</taxon>
        <taxon>Eurotiomycetes</taxon>
        <taxon>Eurotiomycetidae</taxon>
        <taxon>Eurotiales</taxon>
        <taxon>Aspergillaceae</taxon>
        <taxon>Penicillium</taxon>
    </lineage>
</organism>
<dbReference type="Proteomes" id="UP001149079">
    <property type="component" value="Unassembled WGS sequence"/>
</dbReference>
<reference evidence="2" key="1">
    <citation type="submission" date="2022-11" db="EMBL/GenBank/DDBJ databases">
        <authorList>
            <person name="Petersen C."/>
        </authorList>
    </citation>
    <scope>NUCLEOTIDE SEQUENCE</scope>
    <source>
        <strain evidence="2">IBT 22155</strain>
    </source>
</reference>
<evidence type="ECO:0000256" key="1">
    <source>
        <dbReference type="SAM" id="MobiDB-lite"/>
    </source>
</evidence>
<accession>A0A9W9L8Y0</accession>
<keyword evidence="3" id="KW-1185">Reference proteome</keyword>
<dbReference type="RefSeq" id="XP_056524957.1">
    <property type="nucleotide sequence ID" value="XM_056662844.1"/>
</dbReference>